<evidence type="ECO:0000256" key="1">
    <source>
        <dbReference type="ARBA" id="ARBA00000085"/>
    </source>
</evidence>
<keyword evidence="9" id="KW-1133">Transmembrane helix</keyword>
<gene>
    <name evidence="11" type="ORF">GCM10022214_46280</name>
</gene>
<feature type="transmembrane region" description="Helical" evidence="9">
    <location>
        <begin position="60"/>
        <end position="77"/>
    </location>
</feature>
<protein>
    <recommendedName>
        <fullName evidence="2">histidine kinase</fullName>
        <ecNumber evidence="2">2.7.13.3</ecNumber>
    </recommendedName>
</protein>
<evidence type="ECO:0000313" key="11">
    <source>
        <dbReference type="EMBL" id="GAA4081957.1"/>
    </source>
</evidence>
<dbReference type="Pfam" id="PF07730">
    <property type="entry name" value="HisKA_3"/>
    <property type="match status" value="1"/>
</dbReference>
<dbReference type="InterPro" id="IPR036890">
    <property type="entry name" value="HATPase_C_sf"/>
</dbReference>
<dbReference type="Pfam" id="PF02518">
    <property type="entry name" value="HATPase_c"/>
    <property type="match status" value="1"/>
</dbReference>
<evidence type="ECO:0000256" key="8">
    <source>
        <dbReference type="ARBA" id="ARBA00023012"/>
    </source>
</evidence>
<comment type="caution">
    <text evidence="11">The sequence shown here is derived from an EMBL/GenBank/DDBJ whole genome shotgun (WGS) entry which is preliminary data.</text>
</comment>
<dbReference type="InterPro" id="IPR050482">
    <property type="entry name" value="Sensor_HK_TwoCompSys"/>
</dbReference>
<evidence type="ECO:0000256" key="4">
    <source>
        <dbReference type="ARBA" id="ARBA00022679"/>
    </source>
</evidence>
<dbReference type="PANTHER" id="PTHR24421">
    <property type="entry name" value="NITRATE/NITRITE SENSOR PROTEIN NARX-RELATED"/>
    <property type="match status" value="1"/>
</dbReference>
<dbReference type="InterPro" id="IPR005467">
    <property type="entry name" value="His_kinase_dom"/>
</dbReference>
<dbReference type="RefSeq" id="WP_344951106.1">
    <property type="nucleotide sequence ID" value="NZ_BAAAZG010000031.1"/>
</dbReference>
<dbReference type="PROSITE" id="PS50109">
    <property type="entry name" value="HIS_KIN"/>
    <property type="match status" value="1"/>
</dbReference>
<keyword evidence="9" id="KW-0472">Membrane</keyword>
<organism evidence="11 12">
    <name type="scientific">Actinomadura miaoliensis</name>
    <dbReference type="NCBI Taxonomy" id="430685"/>
    <lineage>
        <taxon>Bacteria</taxon>
        <taxon>Bacillati</taxon>
        <taxon>Actinomycetota</taxon>
        <taxon>Actinomycetes</taxon>
        <taxon>Streptosporangiales</taxon>
        <taxon>Thermomonosporaceae</taxon>
        <taxon>Actinomadura</taxon>
    </lineage>
</organism>
<accession>A0ABP7W6D6</accession>
<dbReference type="CDD" id="cd16917">
    <property type="entry name" value="HATPase_UhpB-NarQ-NarX-like"/>
    <property type="match status" value="1"/>
</dbReference>
<keyword evidence="5" id="KW-0547">Nucleotide-binding</keyword>
<dbReference type="Gene3D" id="3.30.565.10">
    <property type="entry name" value="Histidine kinase-like ATPase, C-terminal domain"/>
    <property type="match status" value="1"/>
</dbReference>
<dbReference type="GO" id="GO:0016301">
    <property type="term" value="F:kinase activity"/>
    <property type="evidence" value="ECO:0007669"/>
    <property type="project" value="UniProtKB-KW"/>
</dbReference>
<evidence type="ECO:0000256" key="9">
    <source>
        <dbReference type="SAM" id="Phobius"/>
    </source>
</evidence>
<evidence type="ECO:0000256" key="6">
    <source>
        <dbReference type="ARBA" id="ARBA00022777"/>
    </source>
</evidence>
<keyword evidence="12" id="KW-1185">Reference proteome</keyword>
<reference evidence="12" key="1">
    <citation type="journal article" date="2019" name="Int. J. Syst. Evol. Microbiol.">
        <title>The Global Catalogue of Microorganisms (GCM) 10K type strain sequencing project: providing services to taxonomists for standard genome sequencing and annotation.</title>
        <authorList>
            <consortium name="The Broad Institute Genomics Platform"/>
            <consortium name="The Broad Institute Genome Sequencing Center for Infectious Disease"/>
            <person name="Wu L."/>
            <person name="Ma J."/>
        </authorList>
    </citation>
    <scope>NUCLEOTIDE SEQUENCE [LARGE SCALE GENOMIC DNA]</scope>
    <source>
        <strain evidence="12">JCM 16702</strain>
    </source>
</reference>
<dbReference type="Gene3D" id="1.20.5.1930">
    <property type="match status" value="1"/>
</dbReference>
<evidence type="ECO:0000256" key="7">
    <source>
        <dbReference type="ARBA" id="ARBA00022840"/>
    </source>
</evidence>
<evidence type="ECO:0000256" key="3">
    <source>
        <dbReference type="ARBA" id="ARBA00022553"/>
    </source>
</evidence>
<dbReference type="EC" id="2.7.13.3" evidence="2"/>
<comment type="catalytic activity">
    <reaction evidence="1">
        <text>ATP + protein L-histidine = ADP + protein N-phospho-L-histidine.</text>
        <dbReference type="EC" id="2.7.13.3"/>
    </reaction>
</comment>
<dbReference type="PANTHER" id="PTHR24421:SF10">
    <property type="entry name" value="NITRATE_NITRITE SENSOR PROTEIN NARQ"/>
    <property type="match status" value="1"/>
</dbReference>
<keyword evidence="3" id="KW-0597">Phosphoprotein</keyword>
<keyword evidence="6 11" id="KW-0418">Kinase</keyword>
<feature type="transmembrane region" description="Helical" evidence="9">
    <location>
        <begin position="83"/>
        <end position="99"/>
    </location>
</feature>
<evidence type="ECO:0000313" key="12">
    <source>
        <dbReference type="Proteomes" id="UP001500683"/>
    </source>
</evidence>
<keyword evidence="9" id="KW-0812">Transmembrane</keyword>
<evidence type="ECO:0000259" key="10">
    <source>
        <dbReference type="PROSITE" id="PS50109"/>
    </source>
</evidence>
<feature type="transmembrane region" description="Helical" evidence="9">
    <location>
        <begin position="104"/>
        <end position="122"/>
    </location>
</feature>
<dbReference type="EMBL" id="BAAAZG010000031">
    <property type="protein sequence ID" value="GAA4081957.1"/>
    <property type="molecule type" value="Genomic_DNA"/>
</dbReference>
<dbReference type="SMART" id="SM00387">
    <property type="entry name" value="HATPase_c"/>
    <property type="match status" value="1"/>
</dbReference>
<dbReference type="InterPro" id="IPR003594">
    <property type="entry name" value="HATPase_dom"/>
</dbReference>
<evidence type="ECO:0000256" key="5">
    <source>
        <dbReference type="ARBA" id="ARBA00022741"/>
    </source>
</evidence>
<dbReference type="InterPro" id="IPR011712">
    <property type="entry name" value="Sig_transdc_His_kin_sub3_dim/P"/>
</dbReference>
<name>A0ABP7W6D6_9ACTN</name>
<sequence>MLLDALKKNRSLQDGPLAGVMATAAVTYVLVHPGHRPLDAVGVLLLGGAYTVLTWRRRCPAVVMVAVVVLLVPYNLLEYRNEAGIPAGLLALFTLSALGGRRQAVLSGLGVLAVVLTGMTVVKSGVHFGAPQLGAIGWTADAVIAGQAWRSHRAYVAAIIDRAERAERTREEEVRRRVAEERLRIARDLHDLLSHSITVIGVRAGAAAHLVGGDRPIDRAELAEALGDIAGTCRTARKELRATLAVLRAADGGAGEPLPELDRVGELADVARAAGLEVTLDERGDTEISAEVGVAAYRIVQEALTNVIKHADARSVRISLCRADDRLLVTVEDDGRGPAAGDGPRGFGLVGMTERARSVGGTLRAGRGPRGGFVVGAELPLDAGHGG</sequence>
<proteinExistence type="predicted"/>
<keyword evidence="4" id="KW-0808">Transferase</keyword>
<dbReference type="SUPFAM" id="SSF55874">
    <property type="entry name" value="ATPase domain of HSP90 chaperone/DNA topoisomerase II/histidine kinase"/>
    <property type="match status" value="1"/>
</dbReference>
<dbReference type="Proteomes" id="UP001500683">
    <property type="component" value="Unassembled WGS sequence"/>
</dbReference>
<keyword evidence="8" id="KW-0902">Two-component regulatory system</keyword>
<feature type="domain" description="Histidine kinase" evidence="10">
    <location>
        <begin position="298"/>
        <end position="383"/>
    </location>
</feature>
<evidence type="ECO:0000256" key="2">
    <source>
        <dbReference type="ARBA" id="ARBA00012438"/>
    </source>
</evidence>
<keyword evidence="7" id="KW-0067">ATP-binding</keyword>